<dbReference type="EMBL" id="JADNYJ010000001">
    <property type="protein sequence ID" value="KAF8913904.1"/>
    <property type="molecule type" value="Genomic_DNA"/>
</dbReference>
<dbReference type="InterPro" id="IPR003347">
    <property type="entry name" value="JmjC_dom"/>
</dbReference>
<sequence length="339" mass="38262">MSTTDFTAVARCLSNEYRDLNGTGIETLEEPPSALEFAQLVHVSRPVVIKGFEFPALHRWTRDYLAEKMGDSPISVAVTPNGRGDPSLADSITLGSDGLRYFVEPFVEKMTMNQLLWRLGSGRIDTGEIHYLQSQNGNLFSSGSLKDGSSEFGSLVPDVPREIPWCSEALGLQPDAVNIWIGDERSITSIHSDPYENIYTVVQGEKHFFLLPPSDSWCLEERLYPHATYERQCTSTALELVPSQEDVPPVRWSSILDPEAPNVLPKGVTPIRVTLHPGETLYLPVGWWHYVRQSDWTIALNWWYDPEMRGMPWVLLNFLRNSKRILSGNDEVPPYGLNK</sequence>
<dbReference type="InterPro" id="IPR041667">
    <property type="entry name" value="Cupin_8"/>
</dbReference>
<keyword evidence="3" id="KW-1185">Reference proteome</keyword>
<dbReference type="Gene3D" id="2.60.120.10">
    <property type="entry name" value="Jelly Rolls"/>
    <property type="match status" value="1"/>
</dbReference>
<dbReference type="InterPro" id="IPR014710">
    <property type="entry name" value="RmlC-like_jellyroll"/>
</dbReference>
<evidence type="ECO:0000259" key="1">
    <source>
        <dbReference type="PROSITE" id="PS51184"/>
    </source>
</evidence>
<name>A0A9P5TTR8_GYMJU</name>
<dbReference type="Pfam" id="PF13621">
    <property type="entry name" value="Cupin_8"/>
    <property type="match status" value="1"/>
</dbReference>
<reference evidence="2" key="1">
    <citation type="submission" date="2020-11" db="EMBL/GenBank/DDBJ databases">
        <authorList>
            <consortium name="DOE Joint Genome Institute"/>
            <person name="Ahrendt S."/>
            <person name="Riley R."/>
            <person name="Andreopoulos W."/>
            <person name="LaButti K."/>
            <person name="Pangilinan J."/>
            <person name="Ruiz-duenas F.J."/>
            <person name="Barrasa J.M."/>
            <person name="Sanchez-Garcia M."/>
            <person name="Camarero S."/>
            <person name="Miyauchi S."/>
            <person name="Serrano A."/>
            <person name="Linde D."/>
            <person name="Babiker R."/>
            <person name="Drula E."/>
            <person name="Ayuso-Fernandez I."/>
            <person name="Pacheco R."/>
            <person name="Padilla G."/>
            <person name="Ferreira P."/>
            <person name="Barriuso J."/>
            <person name="Kellner H."/>
            <person name="Castanera R."/>
            <person name="Alfaro M."/>
            <person name="Ramirez L."/>
            <person name="Pisabarro A.G."/>
            <person name="Kuo A."/>
            <person name="Tritt A."/>
            <person name="Lipzen A."/>
            <person name="He G."/>
            <person name="Yan M."/>
            <person name="Ng V."/>
            <person name="Cullen D."/>
            <person name="Martin F."/>
            <person name="Rosso M.-N."/>
            <person name="Henrissat B."/>
            <person name="Hibbett D."/>
            <person name="Martinez A.T."/>
            <person name="Grigoriev I.V."/>
        </authorList>
    </citation>
    <scope>NUCLEOTIDE SEQUENCE</scope>
    <source>
        <strain evidence="2">AH 44721</strain>
    </source>
</reference>
<comment type="caution">
    <text evidence="2">The sequence shown here is derived from an EMBL/GenBank/DDBJ whole genome shotgun (WGS) entry which is preliminary data.</text>
</comment>
<gene>
    <name evidence="2" type="ORF">CPB84DRAFT_1720667</name>
</gene>
<dbReference type="Proteomes" id="UP000724874">
    <property type="component" value="Unassembled WGS sequence"/>
</dbReference>
<dbReference type="PANTHER" id="PTHR12461:SF99">
    <property type="entry name" value="BIFUNCTIONAL PEPTIDASE AND (3S)-LYSYL HYDROXYLASE JMJD7"/>
    <property type="match status" value="1"/>
</dbReference>
<dbReference type="SMART" id="SM00558">
    <property type="entry name" value="JmjC"/>
    <property type="match status" value="1"/>
</dbReference>
<accession>A0A9P5TTR8</accession>
<dbReference type="PANTHER" id="PTHR12461">
    <property type="entry name" value="HYPOXIA-INDUCIBLE FACTOR 1 ALPHA INHIBITOR-RELATED"/>
    <property type="match status" value="1"/>
</dbReference>
<dbReference type="PROSITE" id="PS51184">
    <property type="entry name" value="JMJC"/>
    <property type="match status" value="1"/>
</dbReference>
<dbReference type="AlphaFoldDB" id="A0A9P5TTR8"/>
<organism evidence="2 3">
    <name type="scientific">Gymnopilus junonius</name>
    <name type="common">Spectacular rustgill mushroom</name>
    <name type="synonym">Gymnopilus spectabilis subsp. junonius</name>
    <dbReference type="NCBI Taxonomy" id="109634"/>
    <lineage>
        <taxon>Eukaryota</taxon>
        <taxon>Fungi</taxon>
        <taxon>Dikarya</taxon>
        <taxon>Basidiomycota</taxon>
        <taxon>Agaricomycotina</taxon>
        <taxon>Agaricomycetes</taxon>
        <taxon>Agaricomycetidae</taxon>
        <taxon>Agaricales</taxon>
        <taxon>Agaricineae</taxon>
        <taxon>Hymenogastraceae</taxon>
        <taxon>Gymnopilus</taxon>
    </lineage>
</organism>
<evidence type="ECO:0000313" key="2">
    <source>
        <dbReference type="EMBL" id="KAF8913904.1"/>
    </source>
</evidence>
<dbReference type="SUPFAM" id="SSF51197">
    <property type="entry name" value="Clavaminate synthase-like"/>
    <property type="match status" value="1"/>
</dbReference>
<feature type="domain" description="JmjC" evidence="1">
    <location>
        <begin position="148"/>
        <end position="319"/>
    </location>
</feature>
<evidence type="ECO:0000313" key="3">
    <source>
        <dbReference type="Proteomes" id="UP000724874"/>
    </source>
</evidence>
<proteinExistence type="predicted"/>
<dbReference type="OrthoDB" id="424465at2759"/>
<protein>
    <submittedName>
        <fullName evidence="2">Cupin-like domain-containing protein</fullName>
    </submittedName>
</protein>